<comment type="similarity">
    <text evidence="8 9">Belongs to the TRAP transporter small permease family.</text>
</comment>
<dbReference type="Pfam" id="PF04290">
    <property type="entry name" value="DctQ"/>
    <property type="match status" value="1"/>
</dbReference>
<keyword evidence="6 9" id="KW-1133">Transmembrane helix</keyword>
<evidence type="ECO:0000259" key="10">
    <source>
        <dbReference type="Pfam" id="PF04290"/>
    </source>
</evidence>
<feature type="transmembrane region" description="Helical" evidence="9">
    <location>
        <begin position="68"/>
        <end position="85"/>
    </location>
</feature>
<evidence type="ECO:0000313" key="11">
    <source>
        <dbReference type="EMBL" id="TGD41743.1"/>
    </source>
</evidence>
<proteinExistence type="inferred from homology"/>
<dbReference type="InterPro" id="IPR007387">
    <property type="entry name" value="TRAP_DctQ"/>
</dbReference>
<keyword evidence="4 9" id="KW-0997">Cell inner membrane</keyword>
<organism evidence="11 12">
    <name type="scientific">Pseudotabrizicola sediminis</name>
    <dbReference type="NCBI Taxonomy" id="2486418"/>
    <lineage>
        <taxon>Bacteria</taxon>
        <taxon>Pseudomonadati</taxon>
        <taxon>Pseudomonadota</taxon>
        <taxon>Alphaproteobacteria</taxon>
        <taxon>Rhodobacterales</taxon>
        <taxon>Paracoccaceae</taxon>
        <taxon>Pseudotabrizicola</taxon>
    </lineage>
</organism>
<feature type="transmembrane region" description="Helical" evidence="9">
    <location>
        <begin position="148"/>
        <end position="173"/>
    </location>
</feature>
<feature type="domain" description="Tripartite ATP-independent periplasmic transporters DctQ component" evidence="10">
    <location>
        <begin position="45"/>
        <end position="167"/>
    </location>
</feature>
<accession>A0ABY2KM00</accession>
<comment type="function">
    <text evidence="9">Part of the tripartite ATP-independent periplasmic (TRAP) transport system.</text>
</comment>
<evidence type="ECO:0000256" key="2">
    <source>
        <dbReference type="ARBA" id="ARBA00022448"/>
    </source>
</evidence>
<dbReference type="PANTHER" id="PTHR35011">
    <property type="entry name" value="2,3-DIKETO-L-GULONATE TRAP TRANSPORTER SMALL PERMEASE PROTEIN YIAM"/>
    <property type="match status" value="1"/>
</dbReference>
<evidence type="ECO:0000256" key="4">
    <source>
        <dbReference type="ARBA" id="ARBA00022519"/>
    </source>
</evidence>
<comment type="subcellular location">
    <subcellularLocation>
        <location evidence="1 9">Cell inner membrane</location>
        <topology evidence="1 9">Multi-pass membrane protein</topology>
    </subcellularLocation>
</comment>
<name>A0ABY2KM00_9RHOB</name>
<evidence type="ECO:0000256" key="9">
    <source>
        <dbReference type="RuleBase" id="RU369079"/>
    </source>
</evidence>
<dbReference type="PANTHER" id="PTHR35011:SF2">
    <property type="entry name" value="2,3-DIKETO-L-GULONATE TRAP TRANSPORTER SMALL PERMEASE PROTEIN YIAM"/>
    <property type="match status" value="1"/>
</dbReference>
<evidence type="ECO:0000256" key="6">
    <source>
        <dbReference type="ARBA" id="ARBA00022989"/>
    </source>
</evidence>
<keyword evidence="5 9" id="KW-0812">Transmembrane</keyword>
<evidence type="ECO:0000256" key="1">
    <source>
        <dbReference type="ARBA" id="ARBA00004429"/>
    </source>
</evidence>
<protein>
    <recommendedName>
        <fullName evidence="9">TRAP transporter small permease protein</fullName>
    </recommendedName>
</protein>
<dbReference type="InterPro" id="IPR055348">
    <property type="entry name" value="DctQ"/>
</dbReference>
<evidence type="ECO:0000256" key="7">
    <source>
        <dbReference type="ARBA" id="ARBA00023136"/>
    </source>
</evidence>
<reference evidence="11 12" key="1">
    <citation type="submission" date="2018-11" db="EMBL/GenBank/DDBJ databases">
        <title>Tabrizicola sp. isolated from sediment of alpine lake.</title>
        <authorList>
            <person name="Liu Z."/>
        </authorList>
    </citation>
    <scope>NUCLEOTIDE SEQUENCE [LARGE SCALE GENOMIC DNA]</scope>
    <source>
        <strain evidence="11 12">DRYC-M-16</strain>
    </source>
</reference>
<evidence type="ECO:0000256" key="5">
    <source>
        <dbReference type="ARBA" id="ARBA00022692"/>
    </source>
</evidence>
<feature type="transmembrane region" description="Helical" evidence="9">
    <location>
        <begin position="32"/>
        <end position="56"/>
    </location>
</feature>
<keyword evidence="3" id="KW-1003">Cell membrane</keyword>
<sequence>MTMTQPGPAQSHGALRRAFIAYDRTMGGLDLLCRWAIGLALGGAFLLLVFQVLVRYVLPFPFPWIEEAAVYLCGYIAMIGAAVCLRQGFHLQVDLLQDALGPQAQFVLIFIQNIIVIFFGLFLVKYGYRFVMLGWGQTSPSSYFLVSYARMAMPVGGVLIILQALVMGGRALCGLADARRNPPHPPAGGQIVDV</sequence>
<dbReference type="RefSeq" id="WP_135433418.1">
    <property type="nucleotide sequence ID" value="NZ_RPEM01000015.1"/>
</dbReference>
<keyword evidence="12" id="KW-1185">Reference proteome</keyword>
<feature type="transmembrane region" description="Helical" evidence="9">
    <location>
        <begin position="106"/>
        <end position="128"/>
    </location>
</feature>
<keyword evidence="2 9" id="KW-0813">Transport</keyword>
<dbReference type="Proteomes" id="UP000297741">
    <property type="component" value="Unassembled WGS sequence"/>
</dbReference>
<comment type="caution">
    <text evidence="11">The sequence shown here is derived from an EMBL/GenBank/DDBJ whole genome shotgun (WGS) entry which is preliminary data.</text>
</comment>
<keyword evidence="7 9" id="KW-0472">Membrane</keyword>
<comment type="subunit">
    <text evidence="9">The complex comprises the extracytoplasmic solute receptor protein and the two transmembrane proteins.</text>
</comment>
<evidence type="ECO:0000256" key="8">
    <source>
        <dbReference type="ARBA" id="ARBA00038436"/>
    </source>
</evidence>
<evidence type="ECO:0000256" key="3">
    <source>
        <dbReference type="ARBA" id="ARBA00022475"/>
    </source>
</evidence>
<evidence type="ECO:0000313" key="12">
    <source>
        <dbReference type="Proteomes" id="UP000297741"/>
    </source>
</evidence>
<gene>
    <name evidence="11" type="ORF">EEB11_17105</name>
</gene>
<dbReference type="EMBL" id="RPEM01000015">
    <property type="protein sequence ID" value="TGD41743.1"/>
    <property type="molecule type" value="Genomic_DNA"/>
</dbReference>